<name>A0AA38IBN9_9CUCU</name>
<dbReference type="Gene3D" id="3.40.525.10">
    <property type="entry name" value="CRAL-TRIO lipid binding domain"/>
    <property type="match status" value="1"/>
</dbReference>
<dbReference type="PROSITE" id="PS50191">
    <property type="entry name" value="CRAL_TRIO"/>
    <property type="match status" value="1"/>
</dbReference>
<dbReference type="Gene3D" id="1.20.5.1200">
    <property type="entry name" value="Alpha-tocopherol transfer"/>
    <property type="match status" value="1"/>
</dbReference>
<sequence>MIMRVSRNLIRLPKTTPEGYRVLLYSVRDPDPTKMIFSDAVKGFCMYNDCVLSEDGLAEGYVVIFDMRGVSIGHLARVSLPALKAFMFYIQDAHPARLKGIHILNTASWIHHIMRIVVPLVRSEILSLIKFHKGMIPEGIPHEILPADYGGEAPSVDELDTHTKSMVDKYSEWLKESACFKADETKRVKKASWWGLFSGGSAPEKLDEKTILQNLQID</sequence>
<protein>
    <recommendedName>
        <fullName evidence="1">CRAL-TRIO domain-containing protein</fullName>
    </recommendedName>
</protein>
<dbReference type="InterPro" id="IPR036865">
    <property type="entry name" value="CRAL-TRIO_dom_sf"/>
</dbReference>
<organism evidence="2 3">
    <name type="scientific">Zophobas morio</name>
    <dbReference type="NCBI Taxonomy" id="2755281"/>
    <lineage>
        <taxon>Eukaryota</taxon>
        <taxon>Metazoa</taxon>
        <taxon>Ecdysozoa</taxon>
        <taxon>Arthropoda</taxon>
        <taxon>Hexapoda</taxon>
        <taxon>Insecta</taxon>
        <taxon>Pterygota</taxon>
        <taxon>Neoptera</taxon>
        <taxon>Endopterygota</taxon>
        <taxon>Coleoptera</taxon>
        <taxon>Polyphaga</taxon>
        <taxon>Cucujiformia</taxon>
        <taxon>Tenebrionidae</taxon>
        <taxon>Zophobas</taxon>
    </lineage>
</organism>
<dbReference type="GO" id="GO:1902936">
    <property type="term" value="F:phosphatidylinositol bisphosphate binding"/>
    <property type="evidence" value="ECO:0007669"/>
    <property type="project" value="TreeGrafter"/>
</dbReference>
<keyword evidence="3" id="KW-1185">Reference proteome</keyword>
<dbReference type="CDD" id="cd00170">
    <property type="entry name" value="SEC14"/>
    <property type="match status" value="1"/>
</dbReference>
<dbReference type="Pfam" id="PF00650">
    <property type="entry name" value="CRAL_TRIO"/>
    <property type="match status" value="1"/>
</dbReference>
<dbReference type="PANTHER" id="PTHR10174">
    <property type="entry name" value="ALPHA-TOCOPHEROL TRANSFER PROTEIN-RELATED"/>
    <property type="match status" value="1"/>
</dbReference>
<dbReference type="PRINTS" id="PR00180">
    <property type="entry name" value="CRETINALDHBP"/>
</dbReference>
<evidence type="ECO:0000313" key="3">
    <source>
        <dbReference type="Proteomes" id="UP001168821"/>
    </source>
</evidence>
<evidence type="ECO:0000259" key="1">
    <source>
        <dbReference type="PROSITE" id="PS50191"/>
    </source>
</evidence>
<dbReference type="Proteomes" id="UP001168821">
    <property type="component" value="Unassembled WGS sequence"/>
</dbReference>
<dbReference type="EMBL" id="JALNTZ010000005">
    <property type="protein sequence ID" value="KAJ3650954.1"/>
    <property type="molecule type" value="Genomic_DNA"/>
</dbReference>
<dbReference type="InterPro" id="IPR001251">
    <property type="entry name" value="CRAL-TRIO_dom"/>
</dbReference>
<feature type="domain" description="CRAL-TRIO" evidence="1">
    <location>
        <begin position="1"/>
        <end position="157"/>
    </location>
</feature>
<dbReference type="PANTHER" id="PTHR10174:SF222">
    <property type="entry name" value="GH10083P-RELATED"/>
    <property type="match status" value="1"/>
</dbReference>
<gene>
    <name evidence="2" type="ORF">Zmor_017027</name>
</gene>
<reference evidence="2" key="1">
    <citation type="journal article" date="2023" name="G3 (Bethesda)">
        <title>Whole genome assemblies of Zophobas morio and Tenebrio molitor.</title>
        <authorList>
            <person name="Kaur S."/>
            <person name="Stinson S.A."/>
            <person name="diCenzo G.C."/>
        </authorList>
    </citation>
    <scope>NUCLEOTIDE SEQUENCE</scope>
    <source>
        <strain evidence="2">QUZm001</strain>
    </source>
</reference>
<dbReference type="GO" id="GO:0016020">
    <property type="term" value="C:membrane"/>
    <property type="evidence" value="ECO:0007669"/>
    <property type="project" value="TreeGrafter"/>
</dbReference>
<proteinExistence type="predicted"/>
<evidence type="ECO:0000313" key="2">
    <source>
        <dbReference type="EMBL" id="KAJ3650954.1"/>
    </source>
</evidence>
<dbReference type="AlphaFoldDB" id="A0AA38IBN9"/>
<accession>A0AA38IBN9</accession>
<dbReference type="SUPFAM" id="SSF52087">
    <property type="entry name" value="CRAL/TRIO domain"/>
    <property type="match status" value="1"/>
</dbReference>
<comment type="caution">
    <text evidence="2">The sequence shown here is derived from an EMBL/GenBank/DDBJ whole genome shotgun (WGS) entry which is preliminary data.</text>
</comment>
<dbReference type="SMART" id="SM00516">
    <property type="entry name" value="SEC14"/>
    <property type="match status" value="1"/>
</dbReference>